<keyword evidence="3" id="KW-0862">Zinc</keyword>
<keyword evidence="2" id="KW-0863">Zinc-finger</keyword>
<dbReference type="PROSITE" id="PS01358">
    <property type="entry name" value="ZF_RANBP2_1"/>
    <property type="match status" value="1"/>
</dbReference>
<dbReference type="InterPro" id="IPR001876">
    <property type="entry name" value="Znf_RanBP2"/>
</dbReference>
<accession>A0A1M5S664</accession>
<evidence type="ECO:0000259" key="4">
    <source>
        <dbReference type="PROSITE" id="PS01358"/>
    </source>
</evidence>
<proteinExistence type="predicted"/>
<protein>
    <submittedName>
        <fullName evidence="5">Putative signal transducing protein</fullName>
    </submittedName>
</protein>
<dbReference type="Proteomes" id="UP000184268">
    <property type="component" value="Unassembled WGS sequence"/>
</dbReference>
<gene>
    <name evidence="5" type="ORF">SAMN02745129_1886</name>
</gene>
<dbReference type="Gene3D" id="3.30.70.790">
    <property type="entry name" value="UreE, C-terminal domain"/>
    <property type="match status" value="1"/>
</dbReference>
<dbReference type="RefSeq" id="WP_067662999.1">
    <property type="nucleotide sequence ID" value="NZ_FQXG01000002.1"/>
</dbReference>
<feature type="domain" description="RanBP2-type" evidence="4">
    <location>
        <begin position="77"/>
        <end position="96"/>
    </location>
</feature>
<evidence type="ECO:0000313" key="5">
    <source>
        <dbReference type="EMBL" id="SHH34097.1"/>
    </source>
</evidence>
<organism evidence="5 6">
    <name type="scientific">Ferrimonas marina</name>
    <dbReference type="NCBI Taxonomy" id="299255"/>
    <lineage>
        <taxon>Bacteria</taxon>
        <taxon>Pseudomonadati</taxon>
        <taxon>Pseudomonadota</taxon>
        <taxon>Gammaproteobacteria</taxon>
        <taxon>Alteromonadales</taxon>
        <taxon>Ferrimonadaceae</taxon>
        <taxon>Ferrimonas</taxon>
    </lineage>
</organism>
<evidence type="ECO:0000256" key="1">
    <source>
        <dbReference type="ARBA" id="ARBA00022723"/>
    </source>
</evidence>
<dbReference type="GO" id="GO:0008270">
    <property type="term" value="F:zinc ion binding"/>
    <property type="evidence" value="ECO:0007669"/>
    <property type="project" value="UniProtKB-KW"/>
</dbReference>
<reference evidence="5 6" key="1">
    <citation type="submission" date="2016-11" db="EMBL/GenBank/DDBJ databases">
        <authorList>
            <person name="Jaros S."/>
            <person name="Januszkiewicz K."/>
            <person name="Wedrychowicz H."/>
        </authorList>
    </citation>
    <scope>NUCLEOTIDE SEQUENCE [LARGE SCALE GENOMIC DNA]</scope>
    <source>
        <strain evidence="5 6">DSM 16917</strain>
    </source>
</reference>
<keyword evidence="1" id="KW-0479">Metal-binding</keyword>
<name>A0A1M5S664_9GAMM</name>
<dbReference type="OrthoDB" id="9814654at2"/>
<dbReference type="STRING" id="299255.SAMN02745129_1886"/>
<evidence type="ECO:0000256" key="3">
    <source>
        <dbReference type="ARBA" id="ARBA00022833"/>
    </source>
</evidence>
<evidence type="ECO:0000313" key="6">
    <source>
        <dbReference type="Proteomes" id="UP000184268"/>
    </source>
</evidence>
<sequence length="102" mass="11225">MDSFIELYRAGNLMEANAIKGALEQDGILVRLLGEALGGAAGELPIDSQEIRLLVQRCHLDRAGAVLRRYQQNLAPWYCSDCGEQNDGHFEVCWRCGGESGN</sequence>
<evidence type="ECO:0000256" key="2">
    <source>
        <dbReference type="ARBA" id="ARBA00022771"/>
    </source>
</evidence>
<dbReference type="EMBL" id="FQXG01000002">
    <property type="protein sequence ID" value="SHH34097.1"/>
    <property type="molecule type" value="Genomic_DNA"/>
</dbReference>
<dbReference type="AlphaFoldDB" id="A0A1M5S664"/>
<keyword evidence="6" id="KW-1185">Reference proteome</keyword>
<dbReference type="Pfam" id="PF09413">
    <property type="entry name" value="DUF2007"/>
    <property type="match status" value="1"/>
</dbReference>
<dbReference type="InterPro" id="IPR018551">
    <property type="entry name" value="DUF2007"/>
</dbReference>